<feature type="domain" description="CHAT" evidence="3">
    <location>
        <begin position="127"/>
        <end position="419"/>
    </location>
</feature>
<accession>A0A1Z3HS12</accession>
<feature type="compositionally biased region" description="Acidic residues" evidence="2">
    <location>
        <begin position="473"/>
        <end position="488"/>
    </location>
</feature>
<evidence type="ECO:0000256" key="2">
    <source>
        <dbReference type="SAM" id="MobiDB-lite"/>
    </source>
</evidence>
<dbReference type="PROSITE" id="PS50005">
    <property type="entry name" value="TPR"/>
    <property type="match status" value="1"/>
</dbReference>
<evidence type="ECO:0000256" key="1">
    <source>
        <dbReference type="PROSITE-ProRule" id="PRU00339"/>
    </source>
</evidence>
<keyword evidence="1" id="KW-0802">TPR repeat</keyword>
<dbReference type="Pfam" id="PF12770">
    <property type="entry name" value="CHAT"/>
    <property type="match status" value="1"/>
</dbReference>
<dbReference type="EMBL" id="CP021983">
    <property type="protein sequence ID" value="ASC73100.1"/>
    <property type="molecule type" value="Genomic_DNA"/>
</dbReference>
<gene>
    <name evidence="4" type="ORF">XM38_040620</name>
</gene>
<dbReference type="InterPro" id="IPR019734">
    <property type="entry name" value="TPR_rpt"/>
</dbReference>
<dbReference type="InterPro" id="IPR024983">
    <property type="entry name" value="CHAT_dom"/>
</dbReference>
<dbReference type="KEGG" id="hhg:XM38_040620"/>
<dbReference type="SUPFAM" id="SSF48452">
    <property type="entry name" value="TPR-like"/>
    <property type="match status" value="1"/>
</dbReference>
<keyword evidence="5" id="KW-1185">Reference proteome</keyword>
<feature type="region of interest" description="Disordered" evidence="2">
    <location>
        <begin position="502"/>
        <end position="561"/>
    </location>
</feature>
<feature type="repeat" description="TPR" evidence="1">
    <location>
        <begin position="703"/>
        <end position="736"/>
    </location>
</feature>
<dbReference type="Proteomes" id="UP000191901">
    <property type="component" value="Chromosome"/>
</dbReference>
<dbReference type="RefSeq" id="WP_080809994.1">
    <property type="nucleotide sequence ID" value="NZ_CP021983.2"/>
</dbReference>
<feature type="region of interest" description="Disordered" evidence="2">
    <location>
        <begin position="454"/>
        <end position="488"/>
    </location>
</feature>
<reference evidence="4 5" key="1">
    <citation type="journal article" date="2016" name="Biochim. Biophys. Acta">
        <title>Characterization of red-shifted phycobilisomes isolated from the chlorophyll f-containing cyanobacterium Halomicronema hongdechloris.</title>
        <authorList>
            <person name="Li Y."/>
            <person name="Lin Y."/>
            <person name="Garvey C.J."/>
            <person name="Birch D."/>
            <person name="Corkery R.W."/>
            <person name="Loughlin P.C."/>
            <person name="Scheer H."/>
            <person name="Willows R.D."/>
            <person name="Chen M."/>
        </authorList>
    </citation>
    <scope>NUCLEOTIDE SEQUENCE [LARGE SCALE GENOMIC DNA]</scope>
    <source>
        <strain evidence="4 5">C2206</strain>
    </source>
</reference>
<evidence type="ECO:0000313" key="5">
    <source>
        <dbReference type="Proteomes" id="UP000191901"/>
    </source>
</evidence>
<name>A0A1Z3HS12_9CYAN</name>
<evidence type="ECO:0000313" key="4">
    <source>
        <dbReference type="EMBL" id="ASC73100.1"/>
    </source>
</evidence>
<evidence type="ECO:0000259" key="3">
    <source>
        <dbReference type="Pfam" id="PF12770"/>
    </source>
</evidence>
<dbReference type="Gene3D" id="1.25.40.10">
    <property type="entry name" value="Tetratricopeptide repeat domain"/>
    <property type="match status" value="1"/>
</dbReference>
<sequence>MALTAWGLLFRLSRVQAQPWGQETPRCLELDLVSLTLAQGADALVTQEFQLSITAVGDHRYLVRTEDVAVGVPLAEEQVVWPVDDWLHQAQQLMHDPLLTLWQGGTLTGLEETGTALPTEELTLTTLGRGLYQAVFHGRLRDSWLAAQGVAQNRREFLRLRLGLKDSQLQRLPWEVLYNDARPLTTGTELTFSRYLAVSGTTSLTALPPLPQLDQPLRVLMVVSAPDDQERLALRQEVEQLQEELQGTAAASQLLDIQLTILEQPGRRELAQALEQGQFQVLHYAGHSDLGETGGDLYLVNHQTGLTERLSGEDLAGLLVNNGIYLAVFNSCRGAYTATDDATAGWCEQNLVQALNNRGVPSVVAMAERIPDDVAITFTRLLYRNLRRHYPIDLCLSRTRQALASAHGSDQFYWALPILYMHPEFNGYLTRCDRSQAAPLDPWSLPPVWDELSRELDPDLTPDESATALTDTDWLDDLPPEDGATDYDDDSAAVADILQQLSRPGTKDEPPLLARDEDLQPSTDVPDPYRDLPENPALSDPGASTAKAEPGTATTASPQPGSRRWLAMAGLSLAAMAAVGIGIASQAGLFSRLSDAPQLPAPASSPPVSQDTAALIPEASAALGRGDLSAATALITTMLDGFDVDSAELVLNRASAEQNQAPEIMYLRGRLHWQQLAQAYSAADLERAQTAWQQATETQDDFLEAYVGLGFAQYEQGNIDAAITAWQRATELDQQQPTATADQTVARPITLNAHAGLAMAYVKKLDGEALSPTERAWFQSQATKHYRLVQAEAPDAFETQTLQQTNWLWLDPALNDWSVAQGYLDDTTTPPAAEAE</sequence>
<dbReference type="SMART" id="SM00028">
    <property type="entry name" value="TPR"/>
    <property type="match status" value="1"/>
</dbReference>
<dbReference type="OrthoDB" id="474997at2"/>
<dbReference type="STRING" id="1641165.XM38_13195"/>
<dbReference type="AlphaFoldDB" id="A0A1Z3HS12"/>
<protein>
    <recommendedName>
        <fullName evidence="3">CHAT domain-containing protein</fullName>
    </recommendedName>
</protein>
<feature type="compositionally biased region" description="Basic and acidic residues" evidence="2">
    <location>
        <begin position="505"/>
        <end position="518"/>
    </location>
</feature>
<dbReference type="InterPro" id="IPR011990">
    <property type="entry name" value="TPR-like_helical_dom_sf"/>
</dbReference>
<organism evidence="4 5">
    <name type="scientific">Halomicronema hongdechloris C2206</name>
    <dbReference type="NCBI Taxonomy" id="1641165"/>
    <lineage>
        <taxon>Bacteria</taxon>
        <taxon>Bacillati</taxon>
        <taxon>Cyanobacteriota</taxon>
        <taxon>Cyanophyceae</taxon>
        <taxon>Nodosilineales</taxon>
        <taxon>Nodosilineaceae</taxon>
        <taxon>Halomicronema</taxon>
    </lineage>
</organism>
<proteinExistence type="predicted"/>